<accession>A0A6J4V9H5</accession>
<proteinExistence type="predicted"/>
<organism evidence="2">
    <name type="scientific">uncultured Thermomicrobiales bacterium</name>
    <dbReference type="NCBI Taxonomy" id="1645740"/>
    <lineage>
        <taxon>Bacteria</taxon>
        <taxon>Pseudomonadati</taxon>
        <taxon>Thermomicrobiota</taxon>
        <taxon>Thermomicrobia</taxon>
        <taxon>Thermomicrobiales</taxon>
        <taxon>environmental samples</taxon>
    </lineage>
</organism>
<dbReference type="AlphaFoldDB" id="A0A6J4V9H5"/>
<feature type="region of interest" description="Disordered" evidence="1">
    <location>
        <begin position="1"/>
        <end position="58"/>
    </location>
</feature>
<evidence type="ECO:0000256" key="1">
    <source>
        <dbReference type="SAM" id="MobiDB-lite"/>
    </source>
</evidence>
<feature type="compositionally biased region" description="Polar residues" evidence="1">
    <location>
        <begin position="1"/>
        <end position="21"/>
    </location>
</feature>
<evidence type="ECO:0000313" key="2">
    <source>
        <dbReference type="EMBL" id="CAA9572139.1"/>
    </source>
</evidence>
<gene>
    <name evidence="2" type="ORF">AVDCRST_MAG33-2641</name>
</gene>
<reference evidence="2" key="1">
    <citation type="submission" date="2020-02" db="EMBL/GenBank/DDBJ databases">
        <authorList>
            <person name="Meier V. D."/>
        </authorList>
    </citation>
    <scope>NUCLEOTIDE SEQUENCE</scope>
    <source>
        <strain evidence="2">AVDCRST_MAG33</strain>
    </source>
</reference>
<name>A0A6J4V9H5_9BACT</name>
<sequence length="58" mass="6045">MRSRTPNQPTMTPGATSTMQDRTVMGSDGGVPGPRMAETATAQTSASRRTPAVRGPRA</sequence>
<dbReference type="EMBL" id="CADCWK010000317">
    <property type="protein sequence ID" value="CAA9572139.1"/>
    <property type="molecule type" value="Genomic_DNA"/>
</dbReference>
<protein>
    <submittedName>
        <fullName evidence="2">Uncharacterized protein</fullName>
    </submittedName>
</protein>
<feature type="compositionally biased region" description="Low complexity" evidence="1">
    <location>
        <begin position="37"/>
        <end position="50"/>
    </location>
</feature>